<feature type="transmembrane region" description="Helical" evidence="2">
    <location>
        <begin position="239"/>
        <end position="261"/>
    </location>
</feature>
<dbReference type="Proteomes" id="UP001190700">
    <property type="component" value="Unassembled WGS sequence"/>
</dbReference>
<protein>
    <submittedName>
        <fullName evidence="3">Uncharacterized protein</fullName>
    </submittedName>
</protein>
<gene>
    <name evidence="3" type="ORF">CYMTET_23372</name>
</gene>
<evidence type="ECO:0000256" key="1">
    <source>
        <dbReference type="SAM" id="MobiDB-lite"/>
    </source>
</evidence>
<reference evidence="3 4" key="1">
    <citation type="journal article" date="2015" name="Genome Biol. Evol.">
        <title>Comparative Genomics of a Bacterivorous Green Alga Reveals Evolutionary Causalities and Consequences of Phago-Mixotrophic Mode of Nutrition.</title>
        <authorList>
            <person name="Burns J.A."/>
            <person name="Paasch A."/>
            <person name="Narechania A."/>
            <person name="Kim E."/>
        </authorList>
    </citation>
    <scope>NUCLEOTIDE SEQUENCE [LARGE SCALE GENOMIC DNA]</scope>
    <source>
        <strain evidence="3 4">PLY_AMNH</strain>
    </source>
</reference>
<evidence type="ECO:0000313" key="4">
    <source>
        <dbReference type="Proteomes" id="UP001190700"/>
    </source>
</evidence>
<sequence>MDPAVKASLQQLKWLEDDDNLSKWESGALTASDRRVLLTFWSGEAYEKLWKKHISGKSFDGTGCNLTIDLSELEKVQPQNMHQYSRELKKRLELALQNEQVVSADEIEANAMQVESAPAASGELKADSSEEECADDAYDSDNGEASDDETIEAAPFWVPEGMQSMPEMPELTKRLVGTYILFKWEVYGWQYGRVKKILARNNSGYNFKVYYRTEDLLRPVRPQQVVGCGAPPFGLRPHFMMLACFLGLLAFGIAGVTAGFGDIGINNIDNNPVTEDPVLCIGAACIYLHRRGWTNCPPRYDGLCCSCLLKQVVVRKQQLLVVSG</sequence>
<keyword evidence="4" id="KW-1185">Reference proteome</keyword>
<comment type="caution">
    <text evidence="3">The sequence shown here is derived from an EMBL/GenBank/DDBJ whole genome shotgun (WGS) entry which is preliminary data.</text>
</comment>
<evidence type="ECO:0000313" key="3">
    <source>
        <dbReference type="EMBL" id="KAK3268101.1"/>
    </source>
</evidence>
<keyword evidence="2" id="KW-0812">Transmembrane</keyword>
<keyword evidence="2" id="KW-1133">Transmembrane helix</keyword>
<accession>A0AAE0FZH2</accession>
<dbReference type="EMBL" id="LGRX02012019">
    <property type="protein sequence ID" value="KAK3268101.1"/>
    <property type="molecule type" value="Genomic_DNA"/>
</dbReference>
<keyword evidence="2" id="KW-0472">Membrane</keyword>
<organism evidence="3 4">
    <name type="scientific">Cymbomonas tetramitiformis</name>
    <dbReference type="NCBI Taxonomy" id="36881"/>
    <lineage>
        <taxon>Eukaryota</taxon>
        <taxon>Viridiplantae</taxon>
        <taxon>Chlorophyta</taxon>
        <taxon>Pyramimonadophyceae</taxon>
        <taxon>Pyramimonadales</taxon>
        <taxon>Pyramimonadaceae</taxon>
        <taxon>Cymbomonas</taxon>
    </lineage>
</organism>
<proteinExistence type="predicted"/>
<dbReference type="AlphaFoldDB" id="A0AAE0FZH2"/>
<feature type="compositionally biased region" description="Acidic residues" evidence="1">
    <location>
        <begin position="129"/>
        <end position="146"/>
    </location>
</feature>
<name>A0AAE0FZH2_9CHLO</name>
<feature type="region of interest" description="Disordered" evidence="1">
    <location>
        <begin position="115"/>
        <end position="146"/>
    </location>
</feature>
<evidence type="ECO:0000256" key="2">
    <source>
        <dbReference type="SAM" id="Phobius"/>
    </source>
</evidence>